<dbReference type="EMBL" id="JAVRJZ010000002">
    <property type="protein sequence ID" value="KAK2725824.1"/>
    <property type="molecule type" value="Genomic_DNA"/>
</dbReference>
<evidence type="ECO:0000259" key="1">
    <source>
        <dbReference type="PROSITE" id="PS51065"/>
    </source>
</evidence>
<dbReference type="Gene3D" id="2.60.120.920">
    <property type="match status" value="1"/>
</dbReference>
<protein>
    <recommendedName>
        <fullName evidence="1">NHR domain-containing protein</fullName>
    </recommendedName>
</protein>
<dbReference type="Proteomes" id="UP001187531">
    <property type="component" value="Unassembled WGS sequence"/>
</dbReference>
<organism evidence="2 3">
    <name type="scientific">Artemia franciscana</name>
    <name type="common">Brine shrimp</name>
    <name type="synonym">Artemia sanfranciscana</name>
    <dbReference type="NCBI Taxonomy" id="6661"/>
    <lineage>
        <taxon>Eukaryota</taxon>
        <taxon>Metazoa</taxon>
        <taxon>Ecdysozoa</taxon>
        <taxon>Arthropoda</taxon>
        <taxon>Crustacea</taxon>
        <taxon>Branchiopoda</taxon>
        <taxon>Anostraca</taxon>
        <taxon>Artemiidae</taxon>
        <taxon>Artemia</taxon>
    </lineage>
</organism>
<comment type="caution">
    <text evidence="2">The sequence shown here is derived from an EMBL/GenBank/DDBJ whole genome shotgun (WGS) entry which is preliminary data.</text>
</comment>
<dbReference type="InterPro" id="IPR043136">
    <property type="entry name" value="B30.2/SPRY_sf"/>
</dbReference>
<accession>A0AA88ICI4</accession>
<dbReference type="Pfam" id="PF07177">
    <property type="entry name" value="Neuralized"/>
    <property type="match status" value="1"/>
</dbReference>
<dbReference type="AlphaFoldDB" id="A0AA88ICI4"/>
<name>A0AA88ICI4_ARTSF</name>
<dbReference type="InterPro" id="IPR006573">
    <property type="entry name" value="NHR_dom"/>
</dbReference>
<dbReference type="PROSITE" id="PS51065">
    <property type="entry name" value="NHR"/>
    <property type="match status" value="1"/>
</dbReference>
<sequence length="178" mass="19499">MLDISLKSGADVLGYLNTVAVRGKYSRNAFVRAPYQLNREENFEIQVESRHPGVVAPNQYNTIYPFVEQDGTVDRVRIVSNGSPAYHPSSPGGESLLMSSLSANLSASLVQDVSIEAGPSKSIEEGIKFSEIHGRNICLVNNGLSAKRTASYNQDIVLSRMPIAKGQKFEVRIEKLTN</sequence>
<gene>
    <name evidence="2" type="ORF">QYM36_000335</name>
</gene>
<keyword evidence="3" id="KW-1185">Reference proteome</keyword>
<evidence type="ECO:0000313" key="3">
    <source>
        <dbReference type="Proteomes" id="UP001187531"/>
    </source>
</evidence>
<proteinExistence type="predicted"/>
<reference evidence="2" key="1">
    <citation type="submission" date="2023-07" db="EMBL/GenBank/DDBJ databases">
        <title>Chromosome-level genome assembly of Artemia franciscana.</title>
        <authorList>
            <person name="Jo E."/>
        </authorList>
    </citation>
    <scope>NUCLEOTIDE SEQUENCE</scope>
    <source>
        <tissue evidence="2">Whole body</tissue>
    </source>
</reference>
<evidence type="ECO:0000313" key="2">
    <source>
        <dbReference type="EMBL" id="KAK2725824.1"/>
    </source>
</evidence>
<feature type="domain" description="NHR" evidence="1">
    <location>
        <begin position="126"/>
        <end position="178"/>
    </location>
</feature>